<protein>
    <submittedName>
        <fullName evidence="10">S53 family peptidase</fullName>
    </submittedName>
</protein>
<dbReference type="InterPro" id="IPR036852">
    <property type="entry name" value="Peptidase_S8/S53_dom_sf"/>
</dbReference>
<dbReference type="InterPro" id="IPR030400">
    <property type="entry name" value="Sedolisin_dom"/>
</dbReference>
<dbReference type="CDD" id="cd04056">
    <property type="entry name" value="Peptidases_S53"/>
    <property type="match status" value="1"/>
</dbReference>
<dbReference type="EMBL" id="BAABAB010000010">
    <property type="protein sequence ID" value="GAA3615271.1"/>
    <property type="molecule type" value="Genomic_DNA"/>
</dbReference>
<evidence type="ECO:0000256" key="3">
    <source>
        <dbReference type="ARBA" id="ARBA00022723"/>
    </source>
</evidence>
<evidence type="ECO:0000256" key="5">
    <source>
        <dbReference type="ARBA" id="ARBA00022825"/>
    </source>
</evidence>
<evidence type="ECO:0000256" key="6">
    <source>
        <dbReference type="ARBA" id="ARBA00022837"/>
    </source>
</evidence>
<dbReference type="PROSITE" id="PS00138">
    <property type="entry name" value="SUBTILASE_SER"/>
    <property type="match status" value="1"/>
</dbReference>
<dbReference type="PANTHER" id="PTHR14218">
    <property type="entry name" value="PROTEASE S8 TRIPEPTIDYL PEPTIDASE I CLN2"/>
    <property type="match status" value="1"/>
</dbReference>
<evidence type="ECO:0000313" key="10">
    <source>
        <dbReference type="EMBL" id="GAA3615271.1"/>
    </source>
</evidence>
<keyword evidence="5" id="KW-0720">Serine protease</keyword>
<dbReference type="InterPro" id="IPR015366">
    <property type="entry name" value="S53_propep"/>
</dbReference>
<dbReference type="Proteomes" id="UP001501490">
    <property type="component" value="Unassembled WGS sequence"/>
</dbReference>
<reference evidence="11" key="1">
    <citation type="journal article" date="2019" name="Int. J. Syst. Evol. Microbiol.">
        <title>The Global Catalogue of Microorganisms (GCM) 10K type strain sequencing project: providing services to taxonomists for standard genome sequencing and annotation.</title>
        <authorList>
            <consortium name="The Broad Institute Genomics Platform"/>
            <consortium name="The Broad Institute Genome Sequencing Center for Infectious Disease"/>
            <person name="Wu L."/>
            <person name="Ma J."/>
        </authorList>
    </citation>
    <scope>NUCLEOTIDE SEQUENCE [LARGE SCALE GENOMIC DNA]</scope>
    <source>
        <strain evidence="11">JCM 16929</strain>
    </source>
</reference>
<proteinExistence type="predicted"/>
<dbReference type="PROSITE" id="PS51695">
    <property type="entry name" value="SEDOLISIN"/>
    <property type="match status" value="1"/>
</dbReference>
<keyword evidence="4" id="KW-0378">Hydrolase</keyword>
<dbReference type="Gene3D" id="3.40.50.200">
    <property type="entry name" value="Peptidase S8/S53 domain"/>
    <property type="match status" value="1"/>
</dbReference>
<dbReference type="Pfam" id="PF00082">
    <property type="entry name" value="Peptidase_S8"/>
    <property type="match status" value="1"/>
</dbReference>
<keyword evidence="3" id="KW-0479">Metal-binding</keyword>
<evidence type="ECO:0000256" key="7">
    <source>
        <dbReference type="ARBA" id="ARBA00023145"/>
    </source>
</evidence>
<keyword evidence="6" id="KW-0106">Calcium</keyword>
<feature type="domain" description="Peptidase S53" evidence="9">
    <location>
        <begin position="255"/>
        <end position="651"/>
    </location>
</feature>
<evidence type="ECO:0000256" key="4">
    <source>
        <dbReference type="ARBA" id="ARBA00022801"/>
    </source>
</evidence>
<evidence type="ECO:0000259" key="9">
    <source>
        <dbReference type="PROSITE" id="PS51695"/>
    </source>
</evidence>
<dbReference type="InterPro" id="IPR023828">
    <property type="entry name" value="Peptidase_S8_Ser-AS"/>
</dbReference>
<evidence type="ECO:0000256" key="8">
    <source>
        <dbReference type="SAM" id="MobiDB-lite"/>
    </source>
</evidence>
<keyword evidence="7" id="KW-0865">Zymogen</keyword>
<comment type="cofactor">
    <cofactor evidence="1">
        <name>Ca(2+)</name>
        <dbReference type="ChEBI" id="CHEBI:29108"/>
    </cofactor>
</comment>
<keyword evidence="11" id="KW-1185">Reference proteome</keyword>
<name>A0ABP6ZQN6_9ACTN</name>
<organism evidence="10 11">
    <name type="scientific">Microlunatus ginsengisoli</name>
    <dbReference type="NCBI Taxonomy" id="363863"/>
    <lineage>
        <taxon>Bacteria</taxon>
        <taxon>Bacillati</taxon>
        <taxon>Actinomycetota</taxon>
        <taxon>Actinomycetes</taxon>
        <taxon>Propionibacteriales</taxon>
        <taxon>Propionibacteriaceae</taxon>
        <taxon>Microlunatus</taxon>
    </lineage>
</organism>
<dbReference type="SMART" id="SM00944">
    <property type="entry name" value="Pro-kuma_activ"/>
    <property type="match status" value="1"/>
</dbReference>
<evidence type="ECO:0000256" key="1">
    <source>
        <dbReference type="ARBA" id="ARBA00001913"/>
    </source>
</evidence>
<dbReference type="InterPro" id="IPR000209">
    <property type="entry name" value="Peptidase_S8/S53_dom"/>
</dbReference>
<dbReference type="Pfam" id="PF09286">
    <property type="entry name" value="Pro-kuma_activ"/>
    <property type="match status" value="1"/>
</dbReference>
<evidence type="ECO:0000313" key="11">
    <source>
        <dbReference type="Proteomes" id="UP001501490"/>
    </source>
</evidence>
<evidence type="ECO:0000256" key="2">
    <source>
        <dbReference type="ARBA" id="ARBA00022670"/>
    </source>
</evidence>
<dbReference type="SUPFAM" id="SSF54897">
    <property type="entry name" value="Protease propeptides/inhibitors"/>
    <property type="match status" value="1"/>
</dbReference>
<dbReference type="PANTHER" id="PTHR14218:SF15">
    <property type="entry name" value="TRIPEPTIDYL-PEPTIDASE 1"/>
    <property type="match status" value="1"/>
</dbReference>
<dbReference type="InterPro" id="IPR050819">
    <property type="entry name" value="Tripeptidyl-peptidase_I"/>
</dbReference>
<comment type="caution">
    <text evidence="10">The sequence shown here is derived from an EMBL/GenBank/DDBJ whole genome shotgun (WGS) entry which is preliminary data.</text>
</comment>
<accession>A0ABP6ZQN6</accession>
<dbReference type="CDD" id="cd11377">
    <property type="entry name" value="Pro-peptidase_S53"/>
    <property type="match status" value="1"/>
</dbReference>
<keyword evidence="2" id="KW-0645">Protease</keyword>
<sequence length="651" mass="68526">MRPQLGVRPPTPPRPSHRRRARQSLAAVVAFAAALLLILGAPQAGAAPRRTVTNTGPRWIAKAHSLGRADRAKQQTVKVYLAPNGGLAGLKADVAALADPASANYRQFLSPTQYHSRYDASDTAVAAVSSWLRSDGLSVTGVEQNHRYVSARGSVADLQKAFGVTLNSYRHDGQTVTAPAAAATVPANVASYVSTVSGLDTTKRTMTHNAAPSPGFRNARPCSIGYGQISAATKADYKTPLPKFKGQTLPYAVCGYTGPLLRSAYENNSSLDGSGVTVAITDAYASPTIAKDANTYAKRHGDGAYAAGQLTQVKPGAYNRQKDCDPQGWYGEETLDVEAVHAMAPGANIRYYASASCFDDDFLDTLTRVVEENKASLVSNSWSDLEANESGPNVVAYEDVFLQGAMQGIGFLFSSGDDGDELASSGLKQVDYPSSDPYVTAVGGTSDAIDASGKFVFQTGWGTEKYSLSADGKSWTPLGFLYGAGGGSSALFNRPAYQDGVVPAKYGSGRAVPDVGLDADPTTGMLIGQTQTFSDGVYYDEYRIGGTSLASPLYTGMVALASQHAGGRLGLLNPTLYSQAGTKVFTDIKGTPPDAGNVRVDYANSENTKGGLVYSVRTFNQDSSLKIAPGWDNVTGLGSPNARWLTSIDGR</sequence>
<gene>
    <name evidence="10" type="ORF">GCM10022236_16550</name>
</gene>
<feature type="region of interest" description="Disordered" evidence="8">
    <location>
        <begin position="1"/>
        <end position="21"/>
    </location>
</feature>
<dbReference type="SUPFAM" id="SSF52743">
    <property type="entry name" value="Subtilisin-like"/>
    <property type="match status" value="1"/>
</dbReference>